<dbReference type="InterPro" id="IPR025944">
    <property type="entry name" value="Sigma_54_int_dom_CS"/>
</dbReference>
<evidence type="ECO:0000313" key="10">
    <source>
        <dbReference type="Proteomes" id="UP000186406"/>
    </source>
</evidence>
<keyword evidence="10" id="KW-1185">Reference proteome</keyword>
<evidence type="ECO:0000256" key="4">
    <source>
        <dbReference type="ARBA" id="ARBA00023015"/>
    </source>
</evidence>
<keyword evidence="5" id="KW-0238">DNA-binding</keyword>
<dbReference type="InterPro" id="IPR058031">
    <property type="entry name" value="AAA_lid_NorR"/>
</dbReference>
<dbReference type="PROSITE" id="PS00688">
    <property type="entry name" value="SIGMA54_INTERACT_3"/>
    <property type="match status" value="1"/>
</dbReference>
<dbReference type="PROSITE" id="PS00676">
    <property type="entry name" value="SIGMA54_INTERACT_2"/>
    <property type="match status" value="1"/>
</dbReference>
<evidence type="ECO:0000256" key="6">
    <source>
        <dbReference type="ARBA" id="ARBA00023159"/>
    </source>
</evidence>
<dbReference type="SUPFAM" id="SSF46689">
    <property type="entry name" value="Homeodomain-like"/>
    <property type="match status" value="1"/>
</dbReference>
<dbReference type="InterPro" id="IPR025943">
    <property type="entry name" value="Sigma_54_int_dom_ATP-bd_2"/>
</dbReference>
<dbReference type="Pfam" id="PF25601">
    <property type="entry name" value="AAA_lid_14"/>
    <property type="match status" value="1"/>
</dbReference>
<dbReference type="PANTHER" id="PTHR32071">
    <property type="entry name" value="TRANSCRIPTIONAL REGULATORY PROTEIN"/>
    <property type="match status" value="1"/>
</dbReference>
<dbReference type="Pfam" id="PF00158">
    <property type="entry name" value="Sigma54_activat"/>
    <property type="match status" value="1"/>
</dbReference>
<keyword evidence="1" id="KW-0547">Nucleotide-binding</keyword>
<reference evidence="9 10" key="1">
    <citation type="submission" date="2016-12" db="EMBL/GenBank/DDBJ databases">
        <authorList>
            <person name="Song W.-J."/>
            <person name="Kurnit D.M."/>
        </authorList>
    </citation>
    <scope>NUCLEOTIDE SEQUENCE [LARGE SCALE GENOMIC DNA]</scope>
    <source>
        <strain evidence="9 10">DSM 19599</strain>
    </source>
</reference>
<dbReference type="OrthoDB" id="9762726at2"/>
<keyword evidence="4" id="KW-0805">Transcription regulation</keyword>
<dbReference type="Gene3D" id="3.40.50.300">
    <property type="entry name" value="P-loop containing nucleotide triphosphate hydrolases"/>
    <property type="match status" value="1"/>
</dbReference>
<dbReference type="InterPro" id="IPR002078">
    <property type="entry name" value="Sigma_54_int"/>
</dbReference>
<dbReference type="SUPFAM" id="SSF55781">
    <property type="entry name" value="GAF domain-like"/>
    <property type="match status" value="1"/>
</dbReference>
<sequence>MRQAQAAHIDELVRVAIGERTARDAIIHASWRRCVDEHKLDPEVLREARILTEGRLREHRDALDDFLHTARFGLEMLYRQISGLGYVLLLTDAKGVTVDFIGDLTFNNMLRQAGLYLGAMWSEPQMGTCAVGTCIATGEALTVHLTDHFDATHIPLTCTAAPVFDPTGELAAVLDISALKSPEPKQSQFLALQLVKSFAHKIEIAHLLNRFRRDWILKLSASLEFADIDPDYVLAVDAGGRIIGFNNRARQLIGREPVAGPEGRPPARRNASLLGRRLDEVFDFSADDLPRFTHSQPTTERVVRLAASGTMLFAEALPPPPPVQRQSAAPPSLPPPLRELCGGDTAMRDVVGRAAKLVNAQMSLLIHGETGTGKEHLAKALHAAGARAGKPFVAVNCAALPDTLIEAELFGYEPGAFTGASAKGRRGLVLEADGGTLFLDEIGDMPLASQTRLLRVLAEREVLPVGRTRPVPVNIRVIAATHRDLVEEVKAGRFRDDLYFRLNGAVLTLPPLRQRADLEWLIGRLLAASHAGEGGREPPKPLSQTALNALKAYAWPGNIRELVNALDYACAVAGGPVIDLGDLPEHIAMAADADGWLQPGPHAAPARPEVHPFSVAARDGDPAQQLQAVLRTHHWNVSAAARALNVDRTTIHRQMRRFGIVPPNRRN</sequence>
<organism evidence="9 10">
    <name type="scientific">Pseudoxanthobacter soli DSM 19599</name>
    <dbReference type="NCBI Taxonomy" id="1123029"/>
    <lineage>
        <taxon>Bacteria</taxon>
        <taxon>Pseudomonadati</taxon>
        <taxon>Pseudomonadota</taxon>
        <taxon>Alphaproteobacteria</taxon>
        <taxon>Hyphomicrobiales</taxon>
        <taxon>Segnochrobactraceae</taxon>
        <taxon>Pseudoxanthobacter</taxon>
    </lineage>
</organism>
<keyword evidence="6" id="KW-0010">Activator</keyword>
<name>A0A1M7ZR02_9HYPH</name>
<dbReference type="CDD" id="cd00009">
    <property type="entry name" value="AAA"/>
    <property type="match status" value="1"/>
</dbReference>
<dbReference type="Proteomes" id="UP000186406">
    <property type="component" value="Unassembled WGS sequence"/>
</dbReference>
<dbReference type="RefSeq" id="WP_073632056.1">
    <property type="nucleotide sequence ID" value="NZ_FRXO01000013.1"/>
</dbReference>
<dbReference type="SMART" id="SM00382">
    <property type="entry name" value="AAA"/>
    <property type="match status" value="1"/>
</dbReference>
<dbReference type="PROSITE" id="PS00675">
    <property type="entry name" value="SIGMA54_INTERACT_1"/>
    <property type="match status" value="1"/>
</dbReference>
<dbReference type="Gene3D" id="1.10.8.60">
    <property type="match status" value="1"/>
</dbReference>
<dbReference type="PROSITE" id="PS50045">
    <property type="entry name" value="SIGMA54_INTERACT_4"/>
    <property type="match status" value="1"/>
</dbReference>
<dbReference type="Gene3D" id="3.30.450.40">
    <property type="match status" value="1"/>
</dbReference>
<evidence type="ECO:0000256" key="5">
    <source>
        <dbReference type="ARBA" id="ARBA00023125"/>
    </source>
</evidence>
<proteinExistence type="predicted"/>
<accession>A0A1M7ZR02</accession>
<dbReference type="PANTHER" id="PTHR32071:SF77">
    <property type="entry name" value="TRANSCRIPTIONAL REGULATORY PROTEIN"/>
    <property type="match status" value="1"/>
</dbReference>
<protein>
    <submittedName>
        <fullName evidence="9">Transcriptional regulator of acetoin/glycerol metabolism</fullName>
    </submittedName>
</protein>
<dbReference type="EMBL" id="FRXO01000013">
    <property type="protein sequence ID" value="SHO67334.1"/>
    <property type="molecule type" value="Genomic_DNA"/>
</dbReference>
<dbReference type="InterPro" id="IPR003593">
    <property type="entry name" value="AAA+_ATPase"/>
</dbReference>
<dbReference type="STRING" id="1123029.SAMN02745172_04011"/>
<dbReference type="GO" id="GO:0000160">
    <property type="term" value="P:phosphorelay signal transduction system"/>
    <property type="evidence" value="ECO:0007669"/>
    <property type="project" value="UniProtKB-KW"/>
</dbReference>
<evidence type="ECO:0000256" key="1">
    <source>
        <dbReference type="ARBA" id="ARBA00022741"/>
    </source>
</evidence>
<dbReference type="Pfam" id="PF02954">
    <property type="entry name" value="HTH_8"/>
    <property type="match status" value="1"/>
</dbReference>
<dbReference type="InterPro" id="IPR029016">
    <property type="entry name" value="GAF-like_dom_sf"/>
</dbReference>
<evidence type="ECO:0000256" key="3">
    <source>
        <dbReference type="ARBA" id="ARBA00023012"/>
    </source>
</evidence>
<dbReference type="GO" id="GO:0043565">
    <property type="term" value="F:sequence-specific DNA binding"/>
    <property type="evidence" value="ECO:0007669"/>
    <property type="project" value="InterPro"/>
</dbReference>
<evidence type="ECO:0000313" key="9">
    <source>
        <dbReference type="EMBL" id="SHO67334.1"/>
    </source>
</evidence>
<gene>
    <name evidence="9" type="ORF">SAMN02745172_04011</name>
</gene>
<dbReference type="SUPFAM" id="SSF52540">
    <property type="entry name" value="P-loop containing nucleoside triphosphate hydrolases"/>
    <property type="match status" value="1"/>
</dbReference>
<keyword evidence="3" id="KW-0902">Two-component regulatory system</keyword>
<dbReference type="GO" id="GO:0005524">
    <property type="term" value="F:ATP binding"/>
    <property type="evidence" value="ECO:0007669"/>
    <property type="project" value="UniProtKB-KW"/>
</dbReference>
<dbReference type="InterPro" id="IPR002197">
    <property type="entry name" value="HTH_Fis"/>
</dbReference>
<dbReference type="InterPro" id="IPR027417">
    <property type="entry name" value="P-loop_NTPase"/>
</dbReference>
<dbReference type="FunFam" id="3.40.50.300:FF:000006">
    <property type="entry name" value="DNA-binding transcriptional regulator NtrC"/>
    <property type="match status" value="1"/>
</dbReference>
<evidence type="ECO:0000256" key="7">
    <source>
        <dbReference type="ARBA" id="ARBA00023163"/>
    </source>
</evidence>
<dbReference type="Gene3D" id="1.10.10.60">
    <property type="entry name" value="Homeodomain-like"/>
    <property type="match status" value="1"/>
</dbReference>
<keyword evidence="7" id="KW-0804">Transcription</keyword>
<evidence type="ECO:0000259" key="8">
    <source>
        <dbReference type="PROSITE" id="PS50045"/>
    </source>
</evidence>
<evidence type="ECO:0000256" key="2">
    <source>
        <dbReference type="ARBA" id="ARBA00022840"/>
    </source>
</evidence>
<dbReference type="PRINTS" id="PR01590">
    <property type="entry name" value="HTHFIS"/>
</dbReference>
<dbReference type="AlphaFoldDB" id="A0A1M7ZR02"/>
<dbReference type="GO" id="GO:0006355">
    <property type="term" value="P:regulation of DNA-templated transcription"/>
    <property type="evidence" value="ECO:0007669"/>
    <property type="project" value="InterPro"/>
</dbReference>
<keyword evidence="2" id="KW-0067">ATP-binding</keyword>
<dbReference type="InterPro" id="IPR025662">
    <property type="entry name" value="Sigma_54_int_dom_ATP-bd_1"/>
</dbReference>
<feature type="domain" description="Sigma-54 factor interaction" evidence="8">
    <location>
        <begin position="340"/>
        <end position="571"/>
    </location>
</feature>
<dbReference type="InterPro" id="IPR009057">
    <property type="entry name" value="Homeodomain-like_sf"/>
</dbReference>